<evidence type="ECO:0000259" key="1">
    <source>
        <dbReference type="SMART" id="SM01126"/>
    </source>
</evidence>
<dbReference type="InterPro" id="IPR024445">
    <property type="entry name" value="Tnp_ISXO2-like"/>
</dbReference>
<protein>
    <recommendedName>
        <fullName evidence="1">ISXO2-like transposase domain-containing protein</fullName>
    </recommendedName>
</protein>
<dbReference type="PANTHER" id="PTHR47163">
    <property type="entry name" value="DDE_TNP_IS1595 DOMAIN-CONTAINING PROTEIN"/>
    <property type="match status" value="1"/>
</dbReference>
<gene>
    <name evidence="2" type="ORF">COT44_02640</name>
</gene>
<organism evidence="2 3">
    <name type="scientific">Candidatus Shapirobacteria bacterium CG08_land_8_20_14_0_20_39_18</name>
    <dbReference type="NCBI Taxonomy" id="1974883"/>
    <lineage>
        <taxon>Bacteria</taxon>
        <taxon>Candidatus Shapironibacteriota</taxon>
    </lineage>
</organism>
<sequence length="159" mass="18367">MKLTLEVKRKQKESKSGFGTTKQPVFGILCRNGKVFAKVVSDTEAKDLIPIITKKVRTGSRICSDTYRSYTGLAAMGYVHRTVEHREKEYVRGKNHINGLEGFWGFLKRKLASKGGVRRIYLPLFLGEYVWRDNHKKDDLTKQKERLLKLLINKFGAKY</sequence>
<reference evidence="3" key="1">
    <citation type="submission" date="2017-09" db="EMBL/GenBank/DDBJ databases">
        <title>Depth-based differentiation of microbial function through sediment-hosted aquifers and enrichment of novel symbionts in the deep terrestrial subsurface.</title>
        <authorList>
            <person name="Probst A.J."/>
            <person name="Ladd B."/>
            <person name="Jarett J.K."/>
            <person name="Geller-Mcgrath D.E."/>
            <person name="Sieber C.M.K."/>
            <person name="Emerson J.B."/>
            <person name="Anantharaman K."/>
            <person name="Thomas B.C."/>
            <person name="Malmstrom R."/>
            <person name="Stieglmeier M."/>
            <person name="Klingl A."/>
            <person name="Woyke T."/>
            <person name="Ryan C.M."/>
            <person name="Banfield J.F."/>
        </authorList>
    </citation>
    <scope>NUCLEOTIDE SEQUENCE [LARGE SCALE GENOMIC DNA]</scope>
</reference>
<dbReference type="AlphaFoldDB" id="A0A2M6XD55"/>
<dbReference type="NCBIfam" id="NF033547">
    <property type="entry name" value="transpos_IS1595"/>
    <property type="match status" value="1"/>
</dbReference>
<dbReference type="EMBL" id="PEYO01000014">
    <property type="protein sequence ID" value="PIU03579.1"/>
    <property type="molecule type" value="Genomic_DNA"/>
</dbReference>
<proteinExistence type="predicted"/>
<dbReference type="Proteomes" id="UP000228996">
    <property type="component" value="Unassembled WGS sequence"/>
</dbReference>
<name>A0A2M6XD55_9BACT</name>
<accession>A0A2M6XD55</accession>
<dbReference type="PANTHER" id="PTHR47163:SF2">
    <property type="entry name" value="SI:DKEY-17M8.2"/>
    <property type="match status" value="1"/>
</dbReference>
<feature type="domain" description="ISXO2-like transposase" evidence="1">
    <location>
        <begin position="2"/>
        <end position="134"/>
    </location>
</feature>
<evidence type="ECO:0000313" key="2">
    <source>
        <dbReference type="EMBL" id="PIU03579.1"/>
    </source>
</evidence>
<dbReference type="InterPro" id="IPR053164">
    <property type="entry name" value="IS1016-like_transposase"/>
</dbReference>
<comment type="caution">
    <text evidence="2">The sequence shown here is derived from an EMBL/GenBank/DDBJ whole genome shotgun (WGS) entry which is preliminary data.</text>
</comment>
<dbReference type="SMART" id="SM01126">
    <property type="entry name" value="DDE_Tnp_IS1595"/>
    <property type="match status" value="1"/>
</dbReference>
<dbReference type="Pfam" id="PF12762">
    <property type="entry name" value="DDE_Tnp_IS1595"/>
    <property type="match status" value="1"/>
</dbReference>
<evidence type="ECO:0000313" key="3">
    <source>
        <dbReference type="Proteomes" id="UP000228996"/>
    </source>
</evidence>